<evidence type="ECO:0000313" key="14">
    <source>
        <dbReference type="Proteomes" id="UP000298049"/>
    </source>
</evidence>
<feature type="domain" description="Fe-S hydro-lyase tartrate dehydratase alpha-type catalytic" evidence="11">
    <location>
        <begin position="12"/>
        <end position="285"/>
    </location>
</feature>
<dbReference type="EC" id="4.2.1.2" evidence="10"/>
<dbReference type="EMBL" id="CP031093">
    <property type="protein sequence ID" value="QCF25727.1"/>
    <property type="molecule type" value="Genomic_DNA"/>
</dbReference>
<comment type="subunit">
    <text evidence="4 10">Homodimer.</text>
</comment>
<evidence type="ECO:0000256" key="8">
    <source>
        <dbReference type="ARBA" id="ARBA00023014"/>
    </source>
</evidence>
<evidence type="ECO:0000256" key="9">
    <source>
        <dbReference type="ARBA" id="ARBA00023239"/>
    </source>
</evidence>
<dbReference type="Pfam" id="PF05681">
    <property type="entry name" value="Fumerase"/>
    <property type="match status" value="1"/>
</dbReference>
<evidence type="ECO:0000313" key="13">
    <source>
        <dbReference type="EMBL" id="QCF25727.1"/>
    </source>
</evidence>
<evidence type="ECO:0000259" key="11">
    <source>
        <dbReference type="Pfam" id="PF05681"/>
    </source>
</evidence>
<dbReference type="PIRSF" id="PIRSF001394">
    <property type="entry name" value="Fe_dep_fumar_hy"/>
    <property type="match status" value="1"/>
</dbReference>
<dbReference type="AlphaFoldDB" id="A0A4P7XIM2"/>
<organism evidence="13 14">
    <name type="scientific">Hydrocarboniclastica marina</name>
    <dbReference type="NCBI Taxonomy" id="2259620"/>
    <lineage>
        <taxon>Bacteria</taxon>
        <taxon>Pseudomonadati</taxon>
        <taxon>Pseudomonadota</taxon>
        <taxon>Gammaproteobacteria</taxon>
        <taxon>Alteromonadales</taxon>
        <taxon>Alteromonadaceae</taxon>
        <taxon>Hydrocarboniclastica</taxon>
    </lineage>
</organism>
<dbReference type="NCBIfam" id="TIGR00723">
    <property type="entry name" value="ttdB_fumA_fumB"/>
    <property type="match status" value="1"/>
</dbReference>
<dbReference type="Proteomes" id="UP000298049">
    <property type="component" value="Chromosome"/>
</dbReference>
<evidence type="ECO:0000256" key="3">
    <source>
        <dbReference type="ARBA" id="ARBA00008876"/>
    </source>
</evidence>
<dbReference type="PANTHER" id="PTHR43351">
    <property type="entry name" value="L(+)-TARTRATE DEHYDRATASE SUBUNIT BETA"/>
    <property type="match status" value="1"/>
</dbReference>
<comment type="catalytic activity">
    <reaction evidence="1 10">
        <text>(S)-malate = fumarate + H2O</text>
        <dbReference type="Rhea" id="RHEA:12460"/>
        <dbReference type="ChEBI" id="CHEBI:15377"/>
        <dbReference type="ChEBI" id="CHEBI:15589"/>
        <dbReference type="ChEBI" id="CHEBI:29806"/>
        <dbReference type="EC" id="4.2.1.2"/>
    </reaction>
</comment>
<accession>A0A4P7XIM2</accession>
<evidence type="ECO:0000256" key="2">
    <source>
        <dbReference type="ARBA" id="ARBA00001966"/>
    </source>
</evidence>
<dbReference type="Pfam" id="PF05683">
    <property type="entry name" value="Fumerase_C"/>
    <property type="match status" value="1"/>
</dbReference>
<dbReference type="SUPFAM" id="SSF117457">
    <property type="entry name" value="FumA C-terminal domain-like"/>
    <property type="match status" value="1"/>
</dbReference>
<keyword evidence="5 10" id="KW-0004">4Fe-4S</keyword>
<sequence length="504" mass="54657">MTTVIRQDDLIESVADALQFISYYHPVDFIKAVHQAYEREESAAAKDAMAQILINSRMCAQGHRPICQDTGIVTVFVQVGMDVSWDATMSLEDMINEGVRRAYGHPDNILRASVLADPDGKRQNTKDNTPAVIHYKIVPGNTVDIHVAAKGGGSEAKSKFAMLNPSDSVVDWVLDMVPKMGAGWCPPGMLGIGIGGTAEKAMELAKESLLEPIDIQDLQARGASNRAEELRLELFEKVNGLGIGAQGLGGLTTVLDVKVKDYPTHAANKPVAIIPNCAATRHAHFVLNGTGPALQTPPSLDDWPDITWEVGESVRRVNLDTVTQAEIQEWQPGETVLLSGKMLTGRDAAHKKMVDMLNNGEKLPVDLKGRFIYYVGPVDPIRDEVVGPAGPTTSTRMDKFTHQMLEETGLMGMIGKAERGPVAIEAIRKFGAVYLMAVGGSAYLVSKAIKSSRVVAFEEMGMEAIYEFEVKDMPVSVAVDSRGVSVHETGPKLWKQKIIEAASV</sequence>
<name>A0A4P7XIM2_9ALTE</name>
<comment type="cofactor">
    <cofactor evidence="2 10">
        <name>[4Fe-4S] cluster</name>
        <dbReference type="ChEBI" id="CHEBI:49883"/>
    </cofactor>
</comment>
<dbReference type="Gene3D" id="3.20.130.10">
    <property type="entry name" value="Fe-S hydro-lyase, tartrate dehydratase beta-type, catalytic domain"/>
    <property type="match status" value="1"/>
</dbReference>
<feature type="domain" description="Fe-S hydro-lyase tartrate dehydratase beta-type catalytic" evidence="12">
    <location>
        <begin position="289"/>
        <end position="489"/>
    </location>
</feature>
<evidence type="ECO:0000256" key="6">
    <source>
        <dbReference type="ARBA" id="ARBA00022723"/>
    </source>
</evidence>
<dbReference type="InterPro" id="IPR036660">
    <property type="entry name" value="Fe-S_hydroAse_TtdB_cat_sf"/>
</dbReference>
<keyword evidence="6 10" id="KW-0479">Metal-binding</keyword>
<dbReference type="GO" id="GO:0051539">
    <property type="term" value="F:4 iron, 4 sulfur cluster binding"/>
    <property type="evidence" value="ECO:0007669"/>
    <property type="project" value="UniProtKB-UniRule"/>
</dbReference>
<evidence type="ECO:0000256" key="4">
    <source>
        <dbReference type="ARBA" id="ARBA00011738"/>
    </source>
</evidence>
<keyword evidence="8 10" id="KW-0411">Iron-sulfur</keyword>
<keyword evidence="14" id="KW-1185">Reference proteome</keyword>
<dbReference type="RefSeq" id="WP_136548297.1">
    <property type="nucleotide sequence ID" value="NZ_CP031093.1"/>
</dbReference>
<dbReference type="InterPro" id="IPR004647">
    <property type="entry name" value="Fe-S_hydro-lyase_TtdB-typ_cat"/>
</dbReference>
<dbReference type="GO" id="GO:0046872">
    <property type="term" value="F:metal ion binding"/>
    <property type="evidence" value="ECO:0007669"/>
    <property type="project" value="UniProtKB-UniRule"/>
</dbReference>
<proteinExistence type="inferred from homology"/>
<dbReference type="OrthoDB" id="9798978at2"/>
<comment type="similarity">
    <text evidence="3 10">Belongs to the class-I fumarase family.</text>
</comment>
<dbReference type="InterPro" id="IPR011167">
    <property type="entry name" value="Fe_dep_fumarate_hydratase"/>
</dbReference>
<gene>
    <name evidence="13" type="ORF">soil367_07240</name>
</gene>
<evidence type="ECO:0000256" key="7">
    <source>
        <dbReference type="ARBA" id="ARBA00023004"/>
    </source>
</evidence>
<dbReference type="PANTHER" id="PTHR43351:SF2">
    <property type="entry name" value="L(+)-TARTRATE DEHYDRATASE SUBUNIT BETA-RELATED"/>
    <property type="match status" value="1"/>
</dbReference>
<dbReference type="InterPro" id="IPR004646">
    <property type="entry name" value="Fe-S_hydro-lyase_TtdA-typ_cat"/>
</dbReference>
<evidence type="ECO:0000256" key="5">
    <source>
        <dbReference type="ARBA" id="ARBA00022485"/>
    </source>
</evidence>
<dbReference type="KEGG" id="hmi:soil367_07240"/>
<evidence type="ECO:0000259" key="12">
    <source>
        <dbReference type="Pfam" id="PF05683"/>
    </source>
</evidence>
<keyword evidence="9 10" id="KW-0456">Lyase</keyword>
<evidence type="ECO:0000256" key="1">
    <source>
        <dbReference type="ARBA" id="ARBA00000929"/>
    </source>
</evidence>
<dbReference type="GO" id="GO:0004333">
    <property type="term" value="F:fumarate hydratase activity"/>
    <property type="evidence" value="ECO:0007669"/>
    <property type="project" value="UniProtKB-UniRule"/>
</dbReference>
<dbReference type="GO" id="GO:0006091">
    <property type="term" value="P:generation of precursor metabolites and energy"/>
    <property type="evidence" value="ECO:0007669"/>
    <property type="project" value="InterPro"/>
</dbReference>
<reference evidence="13 14" key="1">
    <citation type="submission" date="2018-07" db="EMBL/GenBank/DDBJ databases">
        <title>Marsedoiliclastica nanhaica gen. nov. sp. nov., a novel marine hydrocarbonoclastic bacterium isolated from an in-situ enriched hydrocarbon-degrading consortium in deep-sea sediment.</title>
        <authorList>
            <person name="Dong C."/>
            <person name="Ma T."/>
            <person name="Liu R."/>
            <person name="Shao Z."/>
        </authorList>
    </citation>
    <scope>NUCLEOTIDE SEQUENCE [LARGE SCALE GENOMIC DNA]</scope>
    <source>
        <strain evidence="14">soil36-7</strain>
    </source>
</reference>
<dbReference type="NCBIfam" id="TIGR00722">
    <property type="entry name" value="ttdA_fumA_fumB"/>
    <property type="match status" value="1"/>
</dbReference>
<keyword evidence="7 10" id="KW-0408">Iron</keyword>
<evidence type="ECO:0000256" key="10">
    <source>
        <dbReference type="PIRNR" id="PIRNR001394"/>
    </source>
</evidence>
<protein>
    <recommendedName>
        <fullName evidence="10">Fumarate hydratase class I</fullName>
        <ecNumber evidence="10">4.2.1.2</ecNumber>
    </recommendedName>
</protein>
<comment type="function">
    <text evidence="10">Catalyzes the reversible hydration of fumarate to (S)-malate.</text>
</comment>